<keyword evidence="5 9" id="KW-0812">Transmembrane</keyword>
<dbReference type="GO" id="GO:0055085">
    <property type="term" value="P:transmembrane transport"/>
    <property type="evidence" value="ECO:0007669"/>
    <property type="project" value="TreeGrafter"/>
</dbReference>
<name>A0A5B2VWL1_9HYPH</name>
<evidence type="ECO:0000313" key="10">
    <source>
        <dbReference type="EMBL" id="KAA2244223.1"/>
    </source>
</evidence>
<evidence type="ECO:0000256" key="2">
    <source>
        <dbReference type="ARBA" id="ARBA00009773"/>
    </source>
</evidence>
<evidence type="ECO:0000256" key="6">
    <source>
        <dbReference type="ARBA" id="ARBA00022989"/>
    </source>
</evidence>
<feature type="compositionally biased region" description="Basic and acidic residues" evidence="8">
    <location>
        <begin position="487"/>
        <end position="496"/>
    </location>
</feature>
<feature type="region of interest" description="Disordered" evidence="8">
    <location>
        <begin position="142"/>
        <end position="164"/>
    </location>
</feature>
<feature type="transmembrane region" description="Helical" evidence="9">
    <location>
        <begin position="182"/>
        <end position="205"/>
    </location>
</feature>
<accession>A0A5B2VWL1</accession>
<dbReference type="Proteomes" id="UP000323142">
    <property type="component" value="Unassembled WGS sequence"/>
</dbReference>
<feature type="region of interest" description="Disordered" evidence="8">
    <location>
        <begin position="465"/>
        <end position="506"/>
    </location>
</feature>
<dbReference type="Pfam" id="PF01594">
    <property type="entry name" value="AI-2E_transport"/>
    <property type="match status" value="1"/>
</dbReference>
<dbReference type="OrthoDB" id="9799225at2"/>
<dbReference type="AlphaFoldDB" id="A0A5B2VWL1"/>
<evidence type="ECO:0000256" key="3">
    <source>
        <dbReference type="ARBA" id="ARBA00022448"/>
    </source>
</evidence>
<feature type="transmembrane region" description="Helical" evidence="9">
    <location>
        <begin position="306"/>
        <end position="324"/>
    </location>
</feature>
<feature type="transmembrane region" description="Helical" evidence="9">
    <location>
        <begin position="23"/>
        <end position="41"/>
    </location>
</feature>
<keyword evidence="7 9" id="KW-0472">Membrane</keyword>
<evidence type="ECO:0000313" key="11">
    <source>
        <dbReference type="Proteomes" id="UP000323142"/>
    </source>
</evidence>
<dbReference type="EMBL" id="VUOA01000003">
    <property type="protein sequence ID" value="KAA2244223.1"/>
    <property type="molecule type" value="Genomic_DNA"/>
</dbReference>
<evidence type="ECO:0000256" key="4">
    <source>
        <dbReference type="ARBA" id="ARBA00022475"/>
    </source>
</evidence>
<dbReference type="RefSeq" id="WP_149815128.1">
    <property type="nucleotide sequence ID" value="NZ_VUOA01000003.1"/>
</dbReference>
<feature type="transmembrane region" description="Helical" evidence="9">
    <location>
        <begin position="245"/>
        <end position="273"/>
    </location>
</feature>
<proteinExistence type="inferred from homology"/>
<dbReference type="GO" id="GO:0005886">
    <property type="term" value="C:plasma membrane"/>
    <property type="evidence" value="ECO:0007669"/>
    <property type="project" value="UniProtKB-SubCell"/>
</dbReference>
<comment type="subcellular location">
    <subcellularLocation>
        <location evidence="1">Cell membrane</location>
        <topology evidence="1">Multi-pass membrane protein</topology>
    </subcellularLocation>
</comment>
<evidence type="ECO:0000256" key="5">
    <source>
        <dbReference type="ARBA" id="ARBA00022692"/>
    </source>
</evidence>
<feature type="transmembrane region" description="Helical" evidence="9">
    <location>
        <begin position="47"/>
        <end position="66"/>
    </location>
</feature>
<sequence length="674" mass="72274">MADAPAPPAPSENTVTPPEGPSLASLMNLAVGVVIVAALYFGRDVFIPIVLAVLLSFVLVPLVDLLRRFYLPRVPAVVAAVVIALGIVLSLGTVIGLQMASLASDLPRYESTIRAKVSGLQNGVLGRLSDRLRNAGRDLREAADKPAPEVGAAPTSRPEPPKPLPVEVQEAEMSALDLARRFLLPILHPLATIGIVFVIVVFILMQREDLRDRLIRLFGARDLHRTTAAMDDAAQRLSRYYLTQLALNAGFGVMTSVALWAIGVPSPILWGIFAALMRFVPYVGSFVAGAIPVLLAAAVDPGWTMVVWTIAFFAIGEPIMGHVVEPLVYGQSTGLSPFAVVVSAIFWTWLWGPLGLLIATPLTLCLVVLGRHVERLEFLDVLLGDRPALSPAENFYQRMLAGDPDEAEEYAEQLLKDRSLSSYYDEVALKGLQLAANDALRGVLSRTQLERMRVAVAGLVSDLDTYDDEDPPAEVAKGAENLAGPTPDERALDKKPSVSPELPPTEALHPAWRREGAVLCIAGRGPLDEAAASMLSQLLGKHGLGARVVPHGAVSRSNVMGLDLEGVAMVCISYLEISGNPAHLRYLIRRLRRRAPQMPLLVGLWPAEDKALKDEAVRKSIGADYYVSSLRDGVKACLEAAHAGNAEPAPAAPPASGPTYVEVIRRPATEPAGA</sequence>
<feature type="transmembrane region" description="Helical" evidence="9">
    <location>
        <begin position="78"/>
        <end position="100"/>
    </location>
</feature>
<organism evidence="10 11">
    <name type="scientific">Salinarimonas soli</name>
    <dbReference type="NCBI Taxonomy" id="1638099"/>
    <lineage>
        <taxon>Bacteria</taxon>
        <taxon>Pseudomonadati</taxon>
        <taxon>Pseudomonadota</taxon>
        <taxon>Alphaproteobacteria</taxon>
        <taxon>Hyphomicrobiales</taxon>
        <taxon>Salinarimonadaceae</taxon>
        <taxon>Salinarimonas</taxon>
    </lineage>
</organism>
<feature type="transmembrane region" description="Helical" evidence="9">
    <location>
        <begin position="344"/>
        <end position="369"/>
    </location>
</feature>
<keyword evidence="3" id="KW-0813">Transport</keyword>
<gene>
    <name evidence="10" type="ORF">F0L46_00815</name>
</gene>
<dbReference type="InterPro" id="IPR002549">
    <property type="entry name" value="AI-2E-like"/>
</dbReference>
<reference evidence="10 11" key="1">
    <citation type="submission" date="2019-09" db="EMBL/GenBank/DDBJ databases">
        <title>Salinarimonas rosea gen. nov., sp. nov., a new member of the a-2 subgroup of the Proteobacteria.</title>
        <authorList>
            <person name="Liu J."/>
        </authorList>
    </citation>
    <scope>NUCLEOTIDE SEQUENCE [LARGE SCALE GENOMIC DNA]</scope>
    <source>
        <strain evidence="10 11">BN140002</strain>
    </source>
</reference>
<keyword evidence="6 9" id="KW-1133">Transmembrane helix</keyword>
<reference evidence="10 11" key="2">
    <citation type="submission" date="2019-09" db="EMBL/GenBank/DDBJ databases">
        <authorList>
            <person name="Jin C."/>
        </authorList>
    </citation>
    <scope>NUCLEOTIDE SEQUENCE [LARGE SCALE GENOMIC DNA]</scope>
    <source>
        <strain evidence="10 11">BN140002</strain>
    </source>
</reference>
<evidence type="ECO:0000256" key="8">
    <source>
        <dbReference type="SAM" id="MobiDB-lite"/>
    </source>
</evidence>
<evidence type="ECO:0000256" key="7">
    <source>
        <dbReference type="ARBA" id="ARBA00023136"/>
    </source>
</evidence>
<evidence type="ECO:0000256" key="1">
    <source>
        <dbReference type="ARBA" id="ARBA00004651"/>
    </source>
</evidence>
<comment type="similarity">
    <text evidence="2">Belongs to the autoinducer-2 exporter (AI-2E) (TC 2.A.86) family.</text>
</comment>
<keyword evidence="11" id="KW-1185">Reference proteome</keyword>
<comment type="caution">
    <text evidence="10">The sequence shown here is derived from an EMBL/GenBank/DDBJ whole genome shotgun (WGS) entry which is preliminary data.</text>
</comment>
<dbReference type="PANTHER" id="PTHR21716">
    <property type="entry name" value="TRANSMEMBRANE PROTEIN"/>
    <property type="match status" value="1"/>
</dbReference>
<feature type="transmembrane region" description="Helical" evidence="9">
    <location>
        <begin position="279"/>
        <end position="299"/>
    </location>
</feature>
<protein>
    <submittedName>
        <fullName evidence="10">AI-2E family transporter</fullName>
    </submittedName>
</protein>
<dbReference type="PANTHER" id="PTHR21716:SF53">
    <property type="entry name" value="PERMEASE PERM-RELATED"/>
    <property type="match status" value="1"/>
</dbReference>
<keyword evidence="4" id="KW-1003">Cell membrane</keyword>
<evidence type="ECO:0000256" key="9">
    <source>
        <dbReference type="SAM" id="Phobius"/>
    </source>
</evidence>